<dbReference type="Gene3D" id="1.25.40.10">
    <property type="entry name" value="Tetratricopeptide repeat domain"/>
    <property type="match status" value="1"/>
</dbReference>
<dbReference type="STRING" id="562729.RNAN_0788"/>
<evidence type="ECO:0000313" key="2">
    <source>
        <dbReference type="EMBL" id="GAB57818.1"/>
    </source>
</evidence>
<accession>I1DUU0</accession>
<protein>
    <submittedName>
        <fullName evidence="2">Sodium-type polar flagellar protein motX</fullName>
    </submittedName>
</protein>
<feature type="chain" id="PRO_5003639491" evidence="1">
    <location>
        <begin position="40"/>
        <end position="224"/>
    </location>
</feature>
<keyword evidence="1" id="KW-0732">Signal</keyword>
<dbReference type="InterPro" id="IPR011990">
    <property type="entry name" value="TPR-like_helical_dom_sf"/>
</dbReference>
<keyword evidence="2" id="KW-0282">Flagellum</keyword>
<dbReference type="SMART" id="SM00671">
    <property type="entry name" value="SEL1"/>
    <property type="match status" value="3"/>
</dbReference>
<evidence type="ECO:0000256" key="1">
    <source>
        <dbReference type="SAM" id="SignalP"/>
    </source>
</evidence>
<keyword evidence="2" id="KW-0969">Cilium</keyword>
<dbReference type="Pfam" id="PF08238">
    <property type="entry name" value="Sel1"/>
    <property type="match status" value="3"/>
</dbReference>
<dbReference type="RefSeq" id="WP_008218923.1">
    <property type="nucleotide sequence ID" value="NZ_BAFK01000003.1"/>
</dbReference>
<dbReference type="SUPFAM" id="SSF81901">
    <property type="entry name" value="HCP-like"/>
    <property type="match status" value="1"/>
</dbReference>
<keyword evidence="3" id="KW-1185">Reference proteome</keyword>
<gene>
    <name evidence="2" type="primary">motX</name>
    <name evidence="2" type="ORF">RNAN_0788</name>
</gene>
<sequence length="224" mass="24760">MSKPADNGCNDNLVAVLMKKTLGCLLAALCLPAATTTSAQELEAVQLYSQDELLALIRTNSHLKRVRADDCQLVRDIEARADIMQLPAYQFLYGDMLAYAVCVPRNVERGWDLMLQAAAQGLPEGLEQVGRYYHIGRFVQPDIDKAIVYLREAAALGNLKAQLRLAQILVDGHGSPVDFEQSYRWLHHAITADSATHKQIQQLLAQLAQKMPAKVVANAKKPVK</sequence>
<reference evidence="2 3" key="1">
    <citation type="journal article" date="2012" name="J. Bacteriol.">
        <title>Genome Sequence of the Protease-Producing Bacterium Rheinheimera nanhaiensis E407-8T, Isolated from Deep-Sea Sediment of the South China Sea.</title>
        <authorList>
            <person name="Zhang X.-Y."/>
            <person name="Zhang Y.-J."/>
            <person name="Qin Q.-L."/>
            <person name="Xie B.-B."/>
            <person name="Chen X.-L."/>
            <person name="Zhou B.-C."/>
            <person name="Zhang Y.-Z."/>
        </authorList>
    </citation>
    <scope>NUCLEOTIDE SEQUENCE [LARGE SCALE GENOMIC DNA]</scope>
    <source>
        <strain evidence="2 3">E407-8</strain>
    </source>
</reference>
<dbReference type="AlphaFoldDB" id="I1DUU0"/>
<dbReference type="EMBL" id="BAFK01000003">
    <property type="protein sequence ID" value="GAB57818.1"/>
    <property type="molecule type" value="Genomic_DNA"/>
</dbReference>
<dbReference type="InterPro" id="IPR006597">
    <property type="entry name" value="Sel1-like"/>
</dbReference>
<dbReference type="PANTHER" id="PTHR11102:SF160">
    <property type="entry name" value="ERAD-ASSOCIATED E3 UBIQUITIN-PROTEIN LIGASE COMPONENT HRD3"/>
    <property type="match status" value="1"/>
</dbReference>
<name>I1DUU0_9GAMM</name>
<dbReference type="InterPro" id="IPR050767">
    <property type="entry name" value="Sel1_AlgK"/>
</dbReference>
<proteinExistence type="predicted"/>
<comment type="caution">
    <text evidence="2">The sequence shown here is derived from an EMBL/GenBank/DDBJ whole genome shotgun (WGS) entry which is preliminary data.</text>
</comment>
<organism evidence="2 3">
    <name type="scientific">Rheinheimera nanhaiensis E407-8</name>
    <dbReference type="NCBI Taxonomy" id="562729"/>
    <lineage>
        <taxon>Bacteria</taxon>
        <taxon>Pseudomonadati</taxon>
        <taxon>Pseudomonadota</taxon>
        <taxon>Gammaproteobacteria</taxon>
        <taxon>Chromatiales</taxon>
        <taxon>Chromatiaceae</taxon>
        <taxon>Rheinheimera</taxon>
    </lineage>
</organism>
<dbReference type="PANTHER" id="PTHR11102">
    <property type="entry name" value="SEL-1-LIKE PROTEIN"/>
    <property type="match status" value="1"/>
</dbReference>
<dbReference type="Proteomes" id="UP000004374">
    <property type="component" value="Unassembled WGS sequence"/>
</dbReference>
<evidence type="ECO:0000313" key="3">
    <source>
        <dbReference type="Proteomes" id="UP000004374"/>
    </source>
</evidence>
<keyword evidence="2" id="KW-0966">Cell projection</keyword>
<feature type="signal peptide" evidence="1">
    <location>
        <begin position="1"/>
        <end position="39"/>
    </location>
</feature>